<proteinExistence type="predicted"/>
<dbReference type="AlphaFoldDB" id="M1W6M9"/>
<dbReference type="EMBL" id="CAGA01000023">
    <property type="protein sequence ID" value="CCE30580.1"/>
    <property type="molecule type" value="Genomic_DNA"/>
</dbReference>
<dbReference type="Proteomes" id="UP000016801">
    <property type="component" value="Unassembled WGS sequence"/>
</dbReference>
<dbReference type="OrthoDB" id="10281866at2759"/>
<evidence type="ECO:0000313" key="1">
    <source>
        <dbReference type="EMBL" id="CCE30580.1"/>
    </source>
</evidence>
<dbReference type="HOGENOM" id="CLU_1677705_0_0_1"/>
<organism evidence="1 2">
    <name type="scientific">Claviceps purpurea (strain 20.1)</name>
    <name type="common">Ergot fungus</name>
    <name type="synonym">Sphacelia segetum</name>
    <dbReference type="NCBI Taxonomy" id="1111077"/>
    <lineage>
        <taxon>Eukaryota</taxon>
        <taxon>Fungi</taxon>
        <taxon>Dikarya</taxon>
        <taxon>Ascomycota</taxon>
        <taxon>Pezizomycotina</taxon>
        <taxon>Sordariomycetes</taxon>
        <taxon>Hypocreomycetidae</taxon>
        <taxon>Hypocreales</taxon>
        <taxon>Clavicipitaceae</taxon>
        <taxon>Claviceps</taxon>
    </lineage>
</organism>
<dbReference type="VEuPathDB" id="FungiDB:CPUR_04429"/>
<accession>M1W6M9</accession>
<gene>
    <name evidence="1" type="ORF">CPUR_04429</name>
</gene>
<comment type="caution">
    <text evidence="1">The sequence shown here is derived from an EMBL/GenBank/DDBJ whole genome shotgun (WGS) entry which is preliminary data.</text>
</comment>
<reference evidence="1 2" key="1">
    <citation type="journal article" date="2013" name="PLoS Genet.">
        <title>Plant-symbiotic fungi as chemical engineers: Multi-genome analysis of the Clavicipitaceae reveals dynamics of alkaloid loci.</title>
        <authorList>
            <person name="Schardl C.L."/>
            <person name="Young C.A."/>
            <person name="Hesse U."/>
            <person name="Amyotte S.G."/>
            <person name="Andreeva K."/>
            <person name="Calie P.J."/>
            <person name="Fleetwood D.J."/>
            <person name="Haws D.C."/>
            <person name="Moore N."/>
            <person name="Oeser B."/>
            <person name="Panaccione D.G."/>
            <person name="Schweri K.K."/>
            <person name="Voisey C.R."/>
            <person name="Farman M.L."/>
            <person name="Jaromczyk J.W."/>
            <person name="Roe B.A."/>
            <person name="O'Sullivan D.M."/>
            <person name="Scott B."/>
            <person name="Tudzynski P."/>
            <person name="An Z."/>
            <person name="Arnaoudova E.G."/>
            <person name="Bullock C.T."/>
            <person name="Charlton N.D."/>
            <person name="Chen L."/>
            <person name="Cox M."/>
            <person name="Dinkins R.D."/>
            <person name="Florea S."/>
            <person name="Glenn A.E."/>
            <person name="Gordon A."/>
            <person name="Gueldener U."/>
            <person name="Harris D.R."/>
            <person name="Hollin W."/>
            <person name="Jaromczyk J."/>
            <person name="Johnson R.D."/>
            <person name="Khan A.K."/>
            <person name="Leistner E."/>
            <person name="Leuchtmann A."/>
            <person name="Li C."/>
            <person name="Liu J."/>
            <person name="Liu J."/>
            <person name="Liu M."/>
            <person name="Mace W."/>
            <person name="Machado C."/>
            <person name="Nagabhyru P."/>
            <person name="Pan J."/>
            <person name="Schmid J."/>
            <person name="Sugawara K."/>
            <person name="Steiner U."/>
            <person name="Takach J.E."/>
            <person name="Tanaka E."/>
            <person name="Webb J.S."/>
            <person name="Wilson E.V."/>
            <person name="Wiseman J.L."/>
            <person name="Yoshida R."/>
            <person name="Zeng Z."/>
        </authorList>
    </citation>
    <scope>NUCLEOTIDE SEQUENCE [LARGE SCALE GENOMIC DNA]</scope>
    <source>
        <strain evidence="1 2">20.1</strain>
    </source>
</reference>
<sequence>MNSKEHNSYSTAAFARPSTEYDLMDGTVASKAEAEGHRRFLHICLVQRECHLHVPVIDGEWVPDGAKRVGEKLSCPASESQRKAGSEATSAAKVQADIEHSAAARCDGLVNDDEFLVMVHPAPKTLAYVTALDDLAKWSMETCARNRHPPLTAVSGV</sequence>
<protein>
    <submittedName>
        <fullName evidence="1">Uncharacterized protein</fullName>
    </submittedName>
</protein>
<keyword evidence="2" id="KW-1185">Reference proteome</keyword>
<evidence type="ECO:0000313" key="2">
    <source>
        <dbReference type="Proteomes" id="UP000016801"/>
    </source>
</evidence>
<name>M1W6M9_CLAP2</name>